<evidence type="ECO:0000256" key="1">
    <source>
        <dbReference type="SAM" id="SignalP"/>
    </source>
</evidence>
<feature type="signal peptide" evidence="1">
    <location>
        <begin position="1"/>
        <end position="19"/>
    </location>
</feature>
<keyword evidence="1" id="KW-0732">Signal</keyword>
<dbReference type="Proteomes" id="UP000269375">
    <property type="component" value="Unassembled WGS sequence"/>
</dbReference>
<accession>A0A3N0W6W7</accession>
<name>A0A3N0W6W7_9FLAO</name>
<comment type="caution">
    <text evidence="2">The sequence shown here is derived from an EMBL/GenBank/DDBJ whole genome shotgun (WGS) entry which is preliminary data.</text>
</comment>
<reference evidence="2 3" key="1">
    <citation type="submission" date="2018-11" db="EMBL/GenBank/DDBJ databases">
        <title>Proposal to divide the Flavobacteriaceae and reorganize its genera based on Amino Acid Identity values calculated from whole genome sequences.</title>
        <authorList>
            <person name="Nicholson A.C."/>
            <person name="Gulvik C.A."/>
            <person name="Whitney A.M."/>
            <person name="Humrighouse B.W."/>
            <person name="Bell M."/>
            <person name="Holmes B."/>
            <person name="Steigerwalt A."/>
            <person name="Villarma A."/>
            <person name="Sheth M."/>
            <person name="Batra D."/>
            <person name="Pryor J."/>
            <person name="Bernardet J.-F."/>
            <person name="Hugo C."/>
            <person name="Kampfer P."/>
            <person name="Newman J."/>
            <person name="Mcquiston J.R."/>
        </authorList>
    </citation>
    <scope>NUCLEOTIDE SEQUENCE [LARGE SCALE GENOMIC DNA]</scope>
    <source>
        <strain evidence="2 3">DSM 15235</strain>
    </source>
</reference>
<evidence type="ECO:0000313" key="2">
    <source>
        <dbReference type="EMBL" id="ROI00753.1"/>
    </source>
</evidence>
<dbReference type="EMBL" id="RJTX01000001">
    <property type="protein sequence ID" value="ROI00753.1"/>
    <property type="molecule type" value="Genomic_DNA"/>
</dbReference>
<gene>
    <name evidence="2" type="ORF">EGI05_07730</name>
</gene>
<protein>
    <submittedName>
        <fullName evidence="2">Uncharacterized protein</fullName>
    </submittedName>
</protein>
<proteinExistence type="predicted"/>
<sequence>MMKKLVVLAALGVAGFVSASTPIEKSQNSIRQDNSIRNPADIIVTYGFGAVDTSYGTCFVPGTYWVDTSTGTTLFFPASLATQSTYVINCTGEGSYLA</sequence>
<organism evidence="2 3">
    <name type="scientific">Chryseobacterium daecheongense</name>
    <dbReference type="NCBI Taxonomy" id="192389"/>
    <lineage>
        <taxon>Bacteria</taxon>
        <taxon>Pseudomonadati</taxon>
        <taxon>Bacteroidota</taxon>
        <taxon>Flavobacteriia</taxon>
        <taxon>Flavobacteriales</taxon>
        <taxon>Weeksellaceae</taxon>
        <taxon>Chryseobacterium group</taxon>
        <taxon>Chryseobacterium</taxon>
    </lineage>
</organism>
<dbReference type="RefSeq" id="WP_123262443.1">
    <property type="nucleotide sequence ID" value="NZ_RJTX01000001.1"/>
</dbReference>
<dbReference type="AlphaFoldDB" id="A0A3N0W6W7"/>
<dbReference type="OrthoDB" id="9985314at2"/>
<feature type="chain" id="PRO_5017976998" evidence="1">
    <location>
        <begin position="20"/>
        <end position="98"/>
    </location>
</feature>
<evidence type="ECO:0000313" key="3">
    <source>
        <dbReference type="Proteomes" id="UP000269375"/>
    </source>
</evidence>